<organism evidence="1 2">
    <name type="scientific">Ectopseudomonas oleovorans</name>
    <name type="common">Pseudomonas oleovorans</name>
    <dbReference type="NCBI Taxonomy" id="301"/>
    <lineage>
        <taxon>Bacteria</taxon>
        <taxon>Pseudomonadati</taxon>
        <taxon>Pseudomonadota</taxon>
        <taxon>Gammaproteobacteria</taxon>
        <taxon>Pseudomonadales</taxon>
        <taxon>Pseudomonadaceae</taxon>
        <taxon>Ectopseudomonas</taxon>
    </lineage>
</organism>
<dbReference type="EMBL" id="UGUV01000003">
    <property type="protein sequence ID" value="SUE72488.1"/>
    <property type="molecule type" value="Genomic_DNA"/>
</dbReference>
<evidence type="ECO:0000313" key="1">
    <source>
        <dbReference type="EMBL" id="SUE72488.1"/>
    </source>
</evidence>
<name>A0A379PL78_ECTOL</name>
<dbReference type="RefSeq" id="WP_045633912.1">
    <property type="nucleotide sequence ID" value="NZ_FNZC01000046.1"/>
</dbReference>
<protein>
    <submittedName>
        <fullName evidence="1">Uncharacterized protein</fullName>
    </submittedName>
</protein>
<evidence type="ECO:0000313" key="2">
    <source>
        <dbReference type="Proteomes" id="UP000255303"/>
    </source>
</evidence>
<reference evidence="1 2" key="1">
    <citation type="submission" date="2018-06" db="EMBL/GenBank/DDBJ databases">
        <authorList>
            <consortium name="Pathogen Informatics"/>
            <person name="Doyle S."/>
        </authorList>
    </citation>
    <scope>NUCLEOTIDE SEQUENCE [LARGE SCALE GENOMIC DNA]</scope>
    <source>
        <strain evidence="1 2">NCTC10692</strain>
    </source>
</reference>
<accession>A0A379PL78</accession>
<dbReference type="AlphaFoldDB" id="A0A379PL78"/>
<sequence length="106" mass="11405">MSSVIDEASSKIDDLLEKVSGPTGRFGHTGERAYAMGQEGIKPAVIAAQLTATSKNGHRYSEDFVEQLDNLYEDCLSGTPIPKKVAKALIKDQRSVKGRDGDLLPA</sequence>
<dbReference type="Proteomes" id="UP000255303">
    <property type="component" value="Unassembled WGS sequence"/>
</dbReference>
<gene>
    <name evidence="1" type="ORF">NCTC10692_04644</name>
</gene>
<proteinExistence type="predicted"/>